<evidence type="ECO:0000313" key="4">
    <source>
        <dbReference type="EMBL" id="KAH7024670.1"/>
    </source>
</evidence>
<feature type="region of interest" description="Disordered" evidence="2">
    <location>
        <begin position="23"/>
        <end position="43"/>
    </location>
</feature>
<dbReference type="OrthoDB" id="7464126at2759"/>
<feature type="region of interest" description="Disordered" evidence="2">
    <location>
        <begin position="552"/>
        <end position="595"/>
    </location>
</feature>
<dbReference type="PANTHER" id="PTHR10039:SF5">
    <property type="entry name" value="NACHT DOMAIN-CONTAINING PROTEIN"/>
    <property type="match status" value="1"/>
</dbReference>
<dbReference type="Proteomes" id="UP000756346">
    <property type="component" value="Unassembled WGS sequence"/>
</dbReference>
<dbReference type="GeneID" id="70178239"/>
<proteinExistence type="predicted"/>
<dbReference type="InterPro" id="IPR027417">
    <property type="entry name" value="P-loop_NTPase"/>
</dbReference>
<dbReference type="SUPFAM" id="SSF52540">
    <property type="entry name" value="P-loop containing nucleoside triphosphate hydrolases"/>
    <property type="match status" value="1"/>
</dbReference>
<comment type="caution">
    <text evidence="4">The sequence shown here is derived from an EMBL/GenBank/DDBJ whole genome shotgun (WGS) entry which is preliminary data.</text>
</comment>
<sequence>MARDLVLLPGDLMMPLTGFMESSMDKQHEDRDTRPGHQLSDEVDREYRGLTQKFQHSLEMEQAYLQQLWSPQLETGRYEIDDPVPGTCSWPFELSQYRKWQMDCGMPQSEHNSILWIKGAPGSGKSVLMKHLSIVSQTGDKRRESVTLSFFFNAKGQTLEKNMLGLYRALLFQLAQRNAVVLSMLAGNKTASPEKIPLEELKQLLKKGLAFIKTQPVVVFIDALDECDSRTHQRKELMFWRTLLEMTPNLRFCISSRFVTAFSTGADPTVDIGIYNSPDIKVLIDHWLRSHLHESDTVLLSLRKKLIGKASGSFLWTTLVLDDLLEKIEGGHNSRFLLRRLDCVPLGLQSLFEFLLQKVVLKDHHTAVSVFRWAVFAQTPLRVDEWQHIMALSSVFQKRTLLHVWRKSDAYTENHSQLARRIRTLTCGLVEVKGMAGMTAEHHVTTEHDEVLDLMSVDAGAGSLDLDQGGSRFVKVMHESVRDFLASDKQSFLPGSTARQHLLIMQNCLDYLHVVELDAYVEARHNALLAEERIRCREALYDQLWANISDDENDTKSKHSLGPSPTMEHEGVAHTKKRRFAAPDSAHSDELDRARSVKMRHSSPMTMLHEGQQIQQVQDDGHPATISDTITQPLSGGHEYSQSVIQRWLDGLTLGQMDLPDAQESSTTQPRDFLLPEAGKSQMLGGHLPLLSYITTYFWEHAKAAQPINGHDFPLLLTVITRLRQPEIWARWQAIDESAPYDLVNHPTTLLCNYLEHLGLSSWVKHIENEQGLLTEATLALMDQPPGTVRRRDSVASFGSASSHHSGRSIIHGVV</sequence>
<feature type="domain" description="NACHT" evidence="3">
    <location>
        <begin position="113"/>
        <end position="226"/>
    </location>
</feature>
<dbReference type="PANTHER" id="PTHR10039">
    <property type="entry name" value="AMELOGENIN"/>
    <property type="match status" value="1"/>
</dbReference>
<dbReference type="InterPro" id="IPR056884">
    <property type="entry name" value="NPHP3-like_N"/>
</dbReference>
<dbReference type="Gene3D" id="3.40.50.300">
    <property type="entry name" value="P-loop containing nucleotide triphosphate hydrolases"/>
    <property type="match status" value="1"/>
</dbReference>
<dbReference type="EMBL" id="JAGTJQ010000009">
    <property type="protein sequence ID" value="KAH7024670.1"/>
    <property type="molecule type" value="Genomic_DNA"/>
</dbReference>
<accession>A0A9P9BLQ8</accession>
<reference evidence="4" key="1">
    <citation type="journal article" date="2021" name="Nat. Commun.">
        <title>Genetic determinants of endophytism in the Arabidopsis root mycobiome.</title>
        <authorList>
            <person name="Mesny F."/>
            <person name="Miyauchi S."/>
            <person name="Thiergart T."/>
            <person name="Pickel B."/>
            <person name="Atanasova L."/>
            <person name="Karlsson M."/>
            <person name="Huettel B."/>
            <person name="Barry K.W."/>
            <person name="Haridas S."/>
            <person name="Chen C."/>
            <person name="Bauer D."/>
            <person name="Andreopoulos W."/>
            <person name="Pangilinan J."/>
            <person name="LaButti K."/>
            <person name="Riley R."/>
            <person name="Lipzen A."/>
            <person name="Clum A."/>
            <person name="Drula E."/>
            <person name="Henrissat B."/>
            <person name="Kohler A."/>
            <person name="Grigoriev I.V."/>
            <person name="Martin F.M."/>
            <person name="Hacquard S."/>
        </authorList>
    </citation>
    <scope>NUCLEOTIDE SEQUENCE</scope>
    <source>
        <strain evidence="4">MPI-CAGE-CH-0230</strain>
    </source>
</reference>
<keyword evidence="1" id="KW-0677">Repeat</keyword>
<gene>
    <name evidence="4" type="ORF">B0I36DRAFT_163620</name>
</gene>
<evidence type="ECO:0000256" key="2">
    <source>
        <dbReference type="SAM" id="MobiDB-lite"/>
    </source>
</evidence>
<feature type="compositionally biased region" description="Basic and acidic residues" evidence="2">
    <location>
        <begin position="586"/>
        <end position="595"/>
    </location>
</feature>
<dbReference type="Pfam" id="PF24883">
    <property type="entry name" value="NPHP3_N"/>
    <property type="match status" value="1"/>
</dbReference>
<dbReference type="AlphaFoldDB" id="A0A9P9BLQ8"/>
<evidence type="ECO:0000256" key="1">
    <source>
        <dbReference type="ARBA" id="ARBA00022737"/>
    </source>
</evidence>
<dbReference type="RefSeq" id="XP_046008218.1">
    <property type="nucleotide sequence ID" value="XM_046148693.1"/>
</dbReference>
<dbReference type="PROSITE" id="PS50837">
    <property type="entry name" value="NACHT"/>
    <property type="match status" value="1"/>
</dbReference>
<dbReference type="InterPro" id="IPR007111">
    <property type="entry name" value="NACHT_NTPase"/>
</dbReference>
<name>A0A9P9BLQ8_9PEZI</name>
<evidence type="ECO:0000259" key="3">
    <source>
        <dbReference type="PROSITE" id="PS50837"/>
    </source>
</evidence>
<protein>
    <recommendedName>
        <fullName evidence="3">NACHT domain-containing protein</fullName>
    </recommendedName>
</protein>
<organism evidence="4 5">
    <name type="scientific">Microdochium trichocladiopsis</name>
    <dbReference type="NCBI Taxonomy" id="1682393"/>
    <lineage>
        <taxon>Eukaryota</taxon>
        <taxon>Fungi</taxon>
        <taxon>Dikarya</taxon>
        <taxon>Ascomycota</taxon>
        <taxon>Pezizomycotina</taxon>
        <taxon>Sordariomycetes</taxon>
        <taxon>Xylariomycetidae</taxon>
        <taxon>Xylariales</taxon>
        <taxon>Microdochiaceae</taxon>
        <taxon>Microdochium</taxon>
    </lineage>
</organism>
<evidence type="ECO:0000313" key="5">
    <source>
        <dbReference type="Proteomes" id="UP000756346"/>
    </source>
</evidence>
<keyword evidence="5" id="KW-1185">Reference proteome</keyword>